<name>A0A7U4LFC3_9SPHN</name>
<sequence>MSTAPTTGEILALAVAQAAAQRGQTIRAFAAPLSKSPNAWLGMLRKVSTPTLETIARVEDLLAGRPVAPPQPSGGKGPRASLSARDEAERL</sequence>
<protein>
    <submittedName>
        <fullName evidence="2">Uncharacterized protein</fullName>
    </submittedName>
</protein>
<accession>A0A7U4LFC3</accession>
<evidence type="ECO:0000313" key="3">
    <source>
        <dbReference type="Proteomes" id="UP000032300"/>
    </source>
</evidence>
<evidence type="ECO:0000313" key="2">
    <source>
        <dbReference type="EMBL" id="AJP72290.1"/>
    </source>
</evidence>
<proteinExistence type="predicted"/>
<dbReference type="AlphaFoldDB" id="A0A7U4LFC3"/>
<dbReference type="Proteomes" id="UP000032300">
    <property type="component" value="Chromosome"/>
</dbReference>
<dbReference type="RefSeq" id="WP_044332282.1">
    <property type="nucleotide sequence ID" value="NZ_CP010836.1"/>
</dbReference>
<gene>
    <name evidence="2" type="ORF">TS85_11570</name>
</gene>
<keyword evidence="3" id="KW-1185">Reference proteome</keyword>
<dbReference type="EMBL" id="CP010836">
    <property type="protein sequence ID" value="AJP72290.1"/>
    <property type="molecule type" value="Genomic_DNA"/>
</dbReference>
<feature type="region of interest" description="Disordered" evidence="1">
    <location>
        <begin position="63"/>
        <end position="91"/>
    </location>
</feature>
<evidence type="ECO:0000256" key="1">
    <source>
        <dbReference type="SAM" id="MobiDB-lite"/>
    </source>
</evidence>
<organism evidence="2 3">
    <name type="scientific">Sphingomonas hengshuiensis</name>
    <dbReference type="NCBI Taxonomy" id="1609977"/>
    <lineage>
        <taxon>Bacteria</taxon>
        <taxon>Pseudomonadati</taxon>
        <taxon>Pseudomonadota</taxon>
        <taxon>Alphaproteobacteria</taxon>
        <taxon>Sphingomonadales</taxon>
        <taxon>Sphingomonadaceae</taxon>
        <taxon>Sphingomonas</taxon>
    </lineage>
</organism>
<dbReference type="KEGG" id="sphi:TS85_11570"/>
<reference evidence="2 3" key="2">
    <citation type="submission" date="2015-02" db="EMBL/GenBank/DDBJ databases">
        <title>The complete genome of Sphingomonas hengshuiensis sp. WHSC-8 isolated from soil of Hengshui Lake.</title>
        <authorList>
            <person name="Wei S."/>
            <person name="Guo J."/>
            <person name="Su C."/>
            <person name="Wu R."/>
            <person name="Zhang Z."/>
            <person name="Liang K."/>
            <person name="Li H."/>
            <person name="Wang T."/>
            <person name="Liu H."/>
            <person name="Zhang C."/>
            <person name="Li Z."/>
            <person name="Wang Q."/>
            <person name="Meng J."/>
        </authorList>
    </citation>
    <scope>NUCLEOTIDE SEQUENCE [LARGE SCALE GENOMIC DNA]</scope>
    <source>
        <strain evidence="2 3">WHSC-8</strain>
    </source>
</reference>
<reference evidence="2 3" key="1">
    <citation type="journal article" date="2015" name="Int. J. Syst. Evol. Microbiol.">
        <title>Sphingomonas hengshuiensis sp. nov., isolated from lake wetland.</title>
        <authorList>
            <person name="Wei S."/>
            <person name="Wang T."/>
            <person name="Liu H."/>
            <person name="Zhang C."/>
            <person name="Guo J."/>
            <person name="Wang Q."/>
            <person name="Liang K."/>
            <person name="Zhang Z."/>
        </authorList>
    </citation>
    <scope>NUCLEOTIDE SEQUENCE [LARGE SCALE GENOMIC DNA]</scope>
    <source>
        <strain evidence="2 3">WHSC-8</strain>
    </source>
</reference>